<evidence type="ECO:0000256" key="2">
    <source>
        <dbReference type="ARBA" id="ARBA00022630"/>
    </source>
</evidence>
<comment type="caution">
    <text evidence="8">The sequence shown here is derived from an EMBL/GenBank/DDBJ whole genome shotgun (WGS) entry which is preliminary data.</text>
</comment>
<sequence length="396" mass="42118">MKDTGLRVAVVGAGVSGLALAILLRRRGVHCDVYEKSAALGAVGAGIQLTPNGARVLGELGAEEPLRRRGITANAIESRRWSDGAMLSRVPFGDACVDRFGAPYHLVHRADLQACLMDLLPPGGLYLGRTVDGVTDHGDRADLRFTDGTTVTADVVIGADGVHSAVRGAVLDDRPVYCGYSVYRGLVPAGAVPSFTGDPRVMFWFGPGRHVTCYPVSSGRTVHFSAVCADPYAGTGPRSAVAGAGELMAEFGGWHEDVRRVLRAADSVTRWGLFDRDLPGRYVTGRVALAGDAAHPLLPFLSQGAGQALEDAVVLADVLTAHGDDVPGALRAYEAARMPRTAEVHRQSRLRAGTFHLPDGPEQTARDTQWARTQDLCHLDWLYGATVRPAPALTRS</sequence>
<evidence type="ECO:0000313" key="9">
    <source>
        <dbReference type="Proteomes" id="UP000758701"/>
    </source>
</evidence>
<evidence type="ECO:0000256" key="4">
    <source>
        <dbReference type="ARBA" id="ARBA00023002"/>
    </source>
</evidence>
<dbReference type="Pfam" id="PF01494">
    <property type="entry name" value="FAD_binding_3"/>
    <property type="match status" value="1"/>
</dbReference>
<feature type="transmembrane region" description="Helical" evidence="6">
    <location>
        <begin position="6"/>
        <end position="24"/>
    </location>
</feature>
<keyword evidence="9" id="KW-1185">Reference proteome</keyword>
<keyword evidence="6" id="KW-1133">Transmembrane helix</keyword>
<gene>
    <name evidence="8" type="ORF">KVH32_34100</name>
</gene>
<feature type="domain" description="FAD-binding" evidence="7">
    <location>
        <begin position="7"/>
        <end position="347"/>
    </location>
</feature>
<evidence type="ECO:0000259" key="7">
    <source>
        <dbReference type="Pfam" id="PF01494"/>
    </source>
</evidence>
<organism evidence="8 9">
    <name type="scientific">Streptomyces olivaceus</name>
    <dbReference type="NCBI Taxonomy" id="47716"/>
    <lineage>
        <taxon>Bacteria</taxon>
        <taxon>Bacillati</taxon>
        <taxon>Actinomycetota</taxon>
        <taxon>Actinomycetes</taxon>
        <taxon>Kitasatosporales</taxon>
        <taxon>Streptomycetaceae</taxon>
        <taxon>Streptomyces</taxon>
    </lineage>
</organism>
<dbReference type="InterPro" id="IPR002938">
    <property type="entry name" value="FAD-bd"/>
</dbReference>
<keyword evidence="5 8" id="KW-0503">Monooxygenase</keyword>
<reference evidence="8 9" key="1">
    <citation type="submission" date="2021-06" db="EMBL/GenBank/DDBJ databases">
        <title>Ecological speciation of a Streptomyces species isolated from different habitats and geographic origins.</title>
        <authorList>
            <person name="Wang J."/>
        </authorList>
    </citation>
    <scope>NUCLEOTIDE SEQUENCE [LARGE SCALE GENOMIC DNA]</scope>
    <source>
        <strain evidence="8 9">FXJ8.012</strain>
    </source>
</reference>
<keyword evidence="6" id="KW-0472">Membrane</keyword>
<keyword evidence="3" id="KW-0274">FAD</keyword>
<evidence type="ECO:0000256" key="1">
    <source>
        <dbReference type="ARBA" id="ARBA00001974"/>
    </source>
</evidence>
<dbReference type="PANTHER" id="PTHR13789">
    <property type="entry name" value="MONOOXYGENASE"/>
    <property type="match status" value="1"/>
</dbReference>
<keyword evidence="6" id="KW-0812">Transmembrane</keyword>
<proteinExistence type="predicted"/>
<dbReference type="SUPFAM" id="SSF51905">
    <property type="entry name" value="FAD/NAD(P)-binding domain"/>
    <property type="match status" value="1"/>
</dbReference>
<keyword evidence="4" id="KW-0560">Oxidoreductase</keyword>
<dbReference type="PRINTS" id="PR00420">
    <property type="entry name" value="RNGMNOXGNASE"/>
</dbReference>
<comment type="cofactor">
    <cofactor evidence="1">
        <name>FAD</name>
        <dbReference type="ChEBI" id="CHEBI:57692"/>
    </cofactor>
</comment>
<dbReference type="Proteomes" id="UP000758701">
    <property type="component" value="Unassembled WGS sequence"/>
</dbReference>
<accession>A0ABS7WDX7</accession>
<dbReference type="RefSeq" id="WP_043483825.1">
    <property type="nucleotide sequence ID" value="NZ_BNEG01000003.1"/>
</dbReference>
<evidence type="ECO:0000313" key="8">
    <source>
        <dbReference type="EMBL" id="MBZ6156157.1"/>
    </source>
</evidence>
<dbReference type="EMBL" id="JAHSTP010000023">
    <property type="protein sequence ID" value="MBZ6156157.1"/>
    <property type="molecule type" value="Genomic_DNA"/>
</dbReference>
<dbReference type="PANTHER" id="PTHR13789:SF318">
    <property type="entry name" value="GERANYLGERANYL DIPHOSPHATE REDUCTASE"/>
    <property type="match status" value="1"/>
</dbReference>
<name>A0ABS7WDX7_STROV</name>
<evidence type="ECO:0000256" key="3">
    <source>
        <dbReference type="ARBA" id="ARBA00022827"/>
    </source>
</evidence>
<dbReference type="InterPro" id="IPR050493">
    <property type="entry name" value="FAD-dep_Monooxygenase_BioMet"/>
</dbReference>
<evidence type="ECO:0000256" key="5">
    <source>
        <dbReference type="ARBA" id="ARBA00023033"/>
    </source>
</evidence>
<dbReference type="InterPro" id="IPR036188">
    <property type="entry name" value="FAD/NAD-bd_sf"/>
</dbReference>
<dbReference type="GO" id="GO:0004497">
    <property type="term" value="F:monooxygenase activity"/>
    <property type="evidence" value="ECO:0007669"/>
    <property type="project" value="UniProtKB-KW"/>
</dbReference>
<protein>
    <submittedName>
        <fullName evidence="8">FAD-dependent monooxygenase</fullName>
    </submittedName>
</protein>
<dbReference type="SUPFAM" id="SSF54373">
    <property type="entry name" value="FAD-linked reductases, C-terminal domain"/>
    <property type="match status" value="1"/>
</dbReference>
<evidence type="ECO:0000256" key="6">
    <source>
        <dbReference type="SAM" id="Phobius"/>
    </source>
</evidence>
<dbReference type="Gene3D" id="3.50.50.60">
    <property type="entry name" value="FAD/NAD(P)-binding domain"/>
    <property type="match status" value="1"/>
</dbReference>
<keyword evidence="2" id="KW-0285">Flavoprotein</keyword>